<dbReference type="EMBL" id="KZ821641">
    <property type="protein sequence ID" value="PYH64903.1"/>
    <property type="molecule type" value="Genomic_DNA"/>
</dbReference>
<dbReference type="RefSeq" id="XP_025558697.1">
    <property type="nucleotide sequence ID" value="XM_025709672.1"/>
</dbReference>
<name>A0A319BGA3_ASPVC</name>
<proteinExistence type="predicted"/>
<dbReference type="AlphaFoldDB" id="A0A319BGA3"/>
<protein>
    <submittedName>
        <fullName evidence="1">Uncharacterized protein</fullName>
    </submittedName>
</protein>
<sequence>MYASYSNNLITAAVTAAVTVTMYPSLVNLHQTALMVGPSDNTFLRGHYGGGHAHKVSSSSHGYPCCTVTNQYFSVMVLTDFTRIYTHRILLGLSAAMSRPARLREICYADSPSPPYPPTAYRGSAHGSSRRRTYYPVVCPCEDELECPATQPLSHPFFPRSSQHDVFRSHRKSKEYIRWHGNAKYEDVVFIKSVLTNLKHPSSRCTGWYPIVKLFPNISQGIEVAYSIRD</sequence>
<accession>A0A319BGA3</accession>
<keyword evidence="2" id="KW-1185">Reference proteome</keyword>
<reference evidence="1" key="1">
    <citation type="submission" date="2016-12" db="EMBL/GenBank/DDBJ databases">
        <title>The genomes of Aspergillus section Nigri reveals drivers in fungal speciation.</title>
        <authorList>
            <consortium name="DOE Joint Genome Institute"/>
            <person name="Vesth T.C."/>
            <person name="Nybo J."/>
            <person name="Theobald S."/>
            <person name="Brandl J."/>
            <person name="Frisvad J.C."/>
            <person name="Nielsen K.F."/>
            <person name="Lyhne E.K."/>
            <person name="Kogle M.E."/>
            <person name="Kuo A."/>
            <person name="Riley R."/>
            <person name="Clum A."/>
            <person name="Nolan M."/>
            <person name="Lipzen A."/>
            <person name="Salamov A."/>
            <person name="Henrissat B."/>
            <person name="Wiebenga A."/>
            <person name="De Vries R.P."/>
            <person name="Grigoriev I.V."/>
            <person name="Mortensen U.H."/>
            <person name="Andersen M.R."/>
            <person name="Baker S.E."/>
        </authorList>
    </citation>
    <scope>NUCLEOTIDE SEQUENCE [LARGE SCALE GENOMIC DNA]</scope>
    <source>
        <strain evidence="1">CBS 113365</strain>
    </source>
</reference>
<evidence type="ECO:0000313" key="1">
    <source>
        <dbReference type="EMBL" id="PYH64903.1"/>
    </source>
</evidence>
<gene>
    <name evidence="1" type="ORF">BO88DRAFT_438525</name>
</gene>
<evidence type="ECO:0000313" key="2">
    <source>
        <dbReference type="Proteomes" id="UP000248405"/>
    </source>
</evidence>
<dbReference type="Proteomes" id="UP000248405">
    <property type="component" value="Unassembled WGS sequence"/>
</dbReference>
<dbReference type="GeneID" id="37214264"/>
<organism evidence="1 2">
    <name type="scientific">Aspergillus vadensis (strain CBS 113365 / IMI 142717 / IBT 24658)</name>
    <dbReference type="NCBI Taxonomy" id="1448311"/>
    <lineage>
        <taxon>Eukaryota</taxon>
        <taxon>Fungi</taxon>
        <taxon>Dikarya</taxon>
        <taxon>Ascomycota</taxon>
        <taxon>Pezizomycotina</taxon>
        <taxon>Eurotiomycetes</taxon>
        <taxon>Eurotiomycetidae</taxon>
        <taxon>Eurotiales</taxon>
        <taxon>Aspergillaceae</taxon>
        <taxon>Aspergillus</taxon>
        <taxon>Aspergillus subgen. Circumdati</taxon>
    </lineage>
</organism>